<evidence type="ECO:0000259" key="1">
    <source>
        <dbReference type="PROSITE" id="PS50532"/>
    </source>
</evidence>
<proteinExistence type="predicted"/>
<organism evidence="3 4">
    <name type="scientific">Thermoclostridium caenicola</name>
    <dbReference type="NCBI Taxonomy" id="659425"/>
    <lineage>
        <taxon>Bacteria</taxon>
        <taxon>Bacillati</taxon>
        <taxon>Bacillota</taxon>
        <taxon>Clostridia</taxon>
        <taxon>Eubacteriales</taxon>
        <taxon>Oscillospiraceae</taxon>
        <taxon>Thermoclostridium</taxon>
    </lineage>
</organism>
<dbReference type="Pfam" id="PF22483">
    <property type="entry name" value="Mu-transpos_C_2"/>
    <property type="match status" value="1"/>
</dbReference>
<evidence type="ECO:0000313" key="4">
    <source>
        <dbReference type="Proteomes" id="UP000324781"/>
    </source>
</evidence>
<dbReference type="PROSITE" id="PS50994">
    <property type="entry name" value="INTEGRASE"/>
    <property type="match status" value="1"/>
</dbReference>
<dbReference type="AlphaFoldDB" id="A0A1M6KDH9"/>
<dbReference type="NCBIfam" id="NF033546">
    <property type="entry name" value="transpos_IS21"/>
    <property type="match status" value="1"/>
</dbReference>
<keyword evidence="4" id="KW-1185">Reference proteome</keyword>
<evidence type="ECO:0000259" key="2">
    <source>
        <dbReference type="PROSITE" id="PS50994"/>
    </source>
</evidence>
<dbReference type="InterPro" id="IPR001584">
    <property type="entry name" value="Integrase_cat-core"/>
</dbReference>
<gene>
    <name evidence="3" type="ORF">SAMN05444373_10753</name>
</gene>
<dbReference type="GO" id="GO:0015074">
    <property type="term" value="P:DNA integration"/>
    <property type="evidence" value="ECO:0007669"/>
    <property type="project" value="InterPro"/>
</dbReference>
<dbReference type="PROSITE" id="PS50532">
    <property type="entry name" value="HTH_IS408"/>
    <property type="match status" value="1"/>
</dbReference>
<dbReference type="Proteomes" id="UP000324781">
    <property type="component" value="Unassembled WGS sequence"/>
</dbReference>
<sequence>MRSIHMLKIREILRLQSLGIGIRATAQSCKCSRNTVREILRTAELQGISWPLPIDMDDASLMKIFYPSNSEPASRKPEPDYQYIHEELKRPHVNLRLLWTEYKAQQPDGLGYSQFCNRYRNWAARTKAVMHLEHKPGYEMFVDWAGTKMQVIDPETGEIIPAHLFVSTIGTSGYPYVEAFPSQSLESWIIAHINAFRYYGGVPHLLVPDNLKTGVKKACNYDPELNKTYLELSEHYGCAIVPARTRKPKDKALVEGAVGDVSTWVVAALRNDKFFSFHQLNLAIREKLRSFSQKPYQKKDGSRESVFLELDRPALKPLTSKDYEMAVWKVSTVSFNYHIEIDHMYYSVPYTYIQKKVDVKISTYTIEVYSNHVRICSHPRLRGKAGQFSTNPEHMPPNHKEYIQWDGNRFLAWACKIGDNTRELVQQVLSSKKIEQQAYKSCFGLLRLADRYTAFRLENACRKALALRSPSYTTVNNILKNGMDKVESPVPPPKNNIIPIHSTIRGAKYYAQGGQKA</sequence>
<protein>
    <submittedName>
        <fullName evidence="3">Transposase</fullName>
    </submittedName>
</protein>
<dbReference type="InterPro" id="IPR054353">
    <property type="entry name" value="IstA-like_C"/>
</dbReference>
<dbReference type="EMBL" id="FQZP01000075">
    <property type="protein sequence ID" value="SHJ56907.1"/>
    <property type="molecule type" value="Genomic_DNA"/>
</dbReference>
<accession>A0A1M6KDH9</accession>
<feature type="domain" description="HTH IS408-type" evidence="1">
    <location>
        <begin position="9"/>
        <end position="88"/>
    </location>
</feature>
<dbReference type="InterPro" id="IPR017895">
    <property type="entry name" value="HTH_IS408/IS1162_type"/>
</dbReference>
<dbReference type="PANTHER" id="PTHR35004">
    <property type="entry name" value="TRANSPOSASE RV3428C-RELATED"/>
    <property type="match status" value="1"/>
</dbReference>
<dbReference type="PANTHER" id="PTHR35004:SF8">
    <property type="entry name" value="TRANSPOSASE RV3428C-RELATED"/>
    <property type="match status" value="1"/>
</dbReference>
<reference evidence="3 4" key="1">
    <citation type="submission" date="2016-11" db="EMBL/GenBank/DDBJ databases">
        <authorList>
            <person name="Varghese N."/>
            <person name="Submissions S."/>
        </authorList>
    </citation>
    <scope>NUCLEOTIDE SEQUENCE [LARGE SCALE GENOMIC DNA]</scope>
    <source>
        <strain evidence="3 4">DSM 19027</strain>
    </source>
</reference>
<dbReference type="RefSeq" id="WP_243133289.1">
    <property type="nucleotide sequence ID" value="NZ_DAONMB010000058.1"/>
</dbReference>
<name>A0A1M6KDH9_9FIRM</name>
<feature type="domain" description="Integrase catalytic" evidence="2">
    <location>
        <begin position="132"/>
        <end position="312"/>
    </location>
</feature>
<evidence type="ECO:0000313" key="3">
    <source>
        <dbReference type="EMBL" id="SHJ56907.1"/>
    </source>
</evidence>